<accession>A0A830HB58</accession>
<evidence type="ECO:0000256" key="1">
    <source>
        <dbReference type="SAM" id="MobiDB-lite"/>
    </source>
</evidence>
<protein>
    <submittedName>
        <fullName evidence="2">Uncharacterized protein</fullName>
    </submittedName>
</protein>
<feature type="region of interest" description="Disordered" evidence="1">
    <location>
        <begin position="47"/>
        <end position="72"/>
    </location>
</feature>
<dbReference type="GO" id="GO:0005739">
    <property type="term" value="C:mitochondrion"/>
    <property type="evidence" value="ECO:0007669"/>
    <property type="project" value="TreeGrafter"/>
</dbReference>
<reference evidence="2" key="1">
    <citation type="submission" date="2020-10" db="EMBL/GenBank/DDBJ databases">
        <title>Unveiling of a novel bifunctional photoreceptor, Dualchrome1, isolated from a cosmopolitan green alga.</title>
        <authorList>
            <person name="Suzuki S."/>
            <person name="Kawachi M."/>
        </authorList>
    </citation>
    <scope>NUCLEOTIDE SEQUENCE</scope>
    <source>
        <strain evidence="2">NIES 2893</strain>
    </source>
</reference>
<sequence>MSRVKQVACFVPGVSGHALLRTHLPSASVPYPIRVAYFIRTDTECSDSSSSATLSSGSGTLPADNRPGGIRVPARSASPQWLSLDSQVLDAPAGAVRDNVEIVYFRGDDVLYDVPPLVALSSTLTERAKFDLPVSTPIPTDIVRLADPTEAARALLVACDQAHAVNGQTAATQQRRPRWYPRVRAVWCVDPLRFVRGIADWSNIQDWTCLHEALAEARRSAGAKADALPPACTMLVGHSHGGAVVSRLLHERAKVLRKGVAAEGASALARSVVAAFYVDAGSNVPGEAHVTDGDVARFNAETSAHAVTWQNGIATRVDTPPAAFRVTVVGTPRQWRDARRAFVEEEKDAMLHAFEIDGALAPVEQKVYWTPGGFGNLEEHFTCLTLVDFGA</sequence>
<dbReference type="InterPro" id="IPR018881">
    <property type="entry name" value="C2orf69_mit"/>
</dbReference>
<dbReference type="PANTHER" id="PTHR31296:SF1">
    <property type="entry name" value="MITOCHONDRIAL PROTEIN C2ORF69"/>
    <property type="match status" value="1"/>
</dbReference>
<dbReference type="AlphaFoldDB" id="A0A830HB58"/>
<evidence type="ECO:0000313" key="2">
    <source>
        <dbReference type="EMBL" id="GHP03882.1"/>
    </source>
</evidence>
<proteinExistence type="predicted"/>
<dbReference type="InterPro" id="IPR029058">
    <property type="entry name" value="AB_hydrolase_fold"/>
</dbReference>
<comment type="caution">
    <text evidence="2">The sequence shown here is derived from an EMBL/GenBank/DDBJ whole genome shotgun (WGS) entry which is preliminary data.</text>
</comment>
<dbReference type="PANTHER" id="PTHR31296">
    <property type="entry name" value="UPF0565 PROTEIN C2ORF69"/>
    <property type="match status" value="1"/>
</dbReference>
<evidence type="ECO:0000313" key="3">
    <source>
        <dbReference type="Proteomes" id="UP000660262"/>
    </source>
</evidence>
<dbReference type="EMBL" id="BNJQ01000006">
    <property type="protein sequence ID" value="GHP03882.1"/>
    <property type="molecule type" value="Genomic_DNA"/>
</dbReference>
<dbReference type="OrthoDB" id="419333at2759"/>
<name>A0A830HB58_9CHLO</name>
<feature type="compositionally biased region" description="Low complexity" evidence="1">
    <location>
        <begin position="47"/>
        <end position="61"/>
    </location>
</feature>
<organism evidence="2 3">
    <name type="scientific">Pycnococcus provasolii</name>
    <dbReference type="NCBI Taxonomy" id="41880"/>
    <lineage>
        <taxon>Eukaryota</taxon>
        <taxon>Viridiplantae</taxon>
        <taxon>Chlorophyta</taxon>
        <taxon>Pseudoscourfieldiophyceae</taxon>
        <taxon>Pseudoscourfieldiales</taxon>
        <taxon>Pycnococcaceae</taxon>
        <taxon>Pycnococcus</taxon>
    </lineage>
</organism>
<gene>
    <name evidence="2" type="ORF">PPROV_000263600</name>
</gene>
<keyword evidence="3" id="KW-1185">Reference proteome</keyword>
<dbReference type="Proteomes" id="UP000660262">
    <property type="component" value="Unassembled WGS sequence"/>
</dbReference>
<dbReference type="SUPFAM" id="SSF53474">
    <property type="entry name" value="alpha/beta-Hydrolases"/>
    <property type="match status" value="1"/>
</dbReference>